<evidence type="ECO:0000313" key="2">
    <source>
        <dbReference type="EMBL" id="MBB6127327.1"/>
    </source>
</evidence>
<feature type="signal peptide" evidence="1">
    <location>
        <begin position="1"/>
        <end position="23"/>
    </location>
</feature>
<gene>
    <name evidence="2" type="ORF">HDF22_001433</name>
</gene>
<dbReference type="AlphaFoldDB" id="A0A841J939"/>
<dbReference type="RefSeq" id="WP_183586548.1">
    <property type="nucleotide sequence ID" value="NZ_JACHCA010000003.1"/>
</dbReference>
<organism evidence="2 3">
    <name type="scientific">Mucilaginibacter lappiensis</name>
    <dbReference type="NCBI Taxonomy" id="354630"/>
    <lineage>
        <taxon>Bacteria</taxon>
        <taxon>Pseudomonadati</taxon>
        <taxon>Bacteroidota</taxon>
        <taxon>Sphingobacteriia</taxon>
        <taxon>Sphingobacteriales</taxon>
        <taxon>Sphingobacteriaceae</taxon>
        <taxon>Mucilaginibacter</taxon>
    </lineage>
</organism>
<evidence type="ECO:0000313" key="3">
    <source>
        <dbReference type="Proteomes" id="UP000548326"/>
    </source>
</evidence>
<proteinExistence type="predicted"/>
<dbReference type="Proteomes" id="UP000548326">
    <property type="component" value="Unassembled WGS sequence"/>
</dbReference>
<reference evidence="2 3" key="1">
    <citation type="submission" date="2020-08" db="EMBL/GenBank/DDBJ databases">
        <title>Genomic Encyclopedia of Type Strains, Phase IV (KMG-V): Genome sequencing to study the core and pangenomes of soil and plant-associated prokaryotes.</title>
        <authorList>
            <person name="Whitman W."/>
        </authorList>
    </citation>
    <scope>NUCLEOTIDE SEQUENCE [LARGE SCALE GENOMIC DNA]</scope>
    <source>
        <strain evidence="2 3">MP601</strain>
    </source>
</reference>
<evidence type="ECO:0008006" key="4">
    <source>
        <dbReference type="Google" id="ProtNLM"/>
    </source>
</evidence>
<dbReference type="PROSITE" id="PS51257">
    <property type="entry name" value="PROKAR_LIPOPROTEIN"/>
    <property type="match status" value="1"/>
</dbReference>
<comment type="caution">
    <text evidence="2">The sequence shown here is derived from an EMBL/GenBank/DDBJ whole genome shotgun (WGS) entry which is preliminary data.</text>
</comment>
<evidence type="ECO:0000256" key="1">
    <source>
        <dbReference type="SAM" id="SignalP"/>
    </source>
</evidence>
<feature type="chain" id="PRO_5032347315" description="Collagen triple helix repeat-containing protein" evidence="1">
    <location>
        <begin position="24"/>
        <end position="324"/>
    </location>
</feature>
<name>A0A841J939_9SPHI</name>
<dbReference type="EMBL" id="JACHCA010000003">
    <property type="protein sequence ID" value="MBB6127327.1"/>
    <property type="molecule type" value="Genomic_DNA"/>
</dbReference>
<protein>
    <recommendedName>
        <fullName evidence="4">Collagen triple helix repeat-containing protein</fullName>
    </recommendedName>
</protein>
<keyword evidence="1" id="KW-0732">Signal</keyword>
<sequence length="324" mass="34337">MKKINYALLILTAAIMLFTISCGKDGAAGPKGDTGDKGSTGAVGPAGPAGANGTAGSMIYSGTTAPVATKGAVGDYYLNTTTGLLYGPKTSAGWGSGLSLKGATGATGAAGSATLSGAGTPAPSLGKNGDYYLDKINYLLYGPKSGSGWGAPVNLRGPAGPQGPEGNANVKVDTFTVKSEDWRYTDDSNNNYYYEIDANSYYKVKCVEHSNSLITASLLNTGLVLVYFQTDTNANGFQWQPLPYSYISAFSYNWVYETYEGKVRLYFYIGQVNPNSVPPDLETYQVSTKKYKIVMISGSIASSLQQNHINVNKYDEVSKFLNIK</sequence>
<accession>A0A841J939</accession>